<dbReference type="Gene3D" id="3.90.350.10">
    <property type="entry name" value="Transposase Inhibitor Protein From Tn5, Chain A, domain 1"/>
    <property type="match status" value="1"/>
</dbReference>
<proteinExistence type="predicted"/>
<dbReference type="Gene3D" id="3.40.50.2300">
    <property type="match status" value="1"/>
</dbReference>
<keyword evidence="5" id="KW-0597">Phosphoprotein</keyword>
<dbReference type="InterPro" id="IPR012337">
    <property type="entry name" value="RNaseH-like_sf"/>
</dbReference>
<dbReference type="AlphaFoldDB" id="A0A4P6LUP3"/>
<keyword evidence="2" id="KW-0963">Cytoplasm</keyword>
<keyword evidence="3" id="KW-0238">DNA-binding</keyword>
<dbReference type="KEGG" id="bpro:PMF13cell1_01333"/>
<dbReference type="PROSITE" id="PS50110">
    <property type="entry name" value="RESPONSE_REGULATORY"/>
    <property type="match status" value="1"/>
</dbReference>
<evidence type="ECO:0000259" key="7">
    <source>
        <dbReference type="PROSITE" id="PS50110"/>
    </source>
</evidence>
<dbReference type="InterPro" id="IPR002559">
    <property type="entry name" value="Transposase_11"/>
</dbReference>
<comment type="function">
    <text evidence="4">May play the central regulatory role in sporulation. It may be an element of the effector pathway responsible for the activation of sporulation genes in response to nutritional stress. Spo0A may act in concert with spo0H (a sigma factor) to control the expression of some genes that are critical to the sporulation process.</text>
</comment>
<dbReference type="CDD" id="cd17536">
    <property type="entry name" value="REC_YesN-like"/>
    <property type="match status" value="1"/>
</dbReference>
<gene>
    <name evidence="8" type="ORF">PMF13cell1_01333</name>
</gene>
<dbReference type="Pfam" id="PF01609">
    <property type="entry name" value="DDE_Tnp_1"/>
    <property type="match status" value="1"/>
</dbReference>
<evidence type="ECO:0000256" key="6">
    <source>
        <dbReference type="SAM" id="Phobius"/>
    </source>
</evidence>
<feature type="domain" description="Response regulatory" evidence="7">
    <location>
        <begin position="3"/>
        <end position="122"/>
    </location>
</feature>
<dbReference type="SUPFAM" id="SSF53098">
    <property type="entry name" value="Ribonuclease H-like"/>
    <property type="match status" value="1"/>
</dbReference>
<name>A0A4P6LUP3_9FIRM</name>
<dbReference type="PANTHER" id="PTHR42713">
    <property type="entry name" value="HISTIDINE KINASE-RELATED"/>
    <property type="match status" value="1"/>
</dbReference>
<sequence length="761" mass="88247">MIKICIADDEEYVLKSIRRRIEQSSLDVEIAGTAKNGVEAYELYEKVNPDIYYVDINMPLCSGLDFVERVRTLDKNSITKFIIVSGYDDFAYMKKAIKTGVVNYIMKPISQQEFMDTLREACEDIEALREKQIEEYGRQWEFFQDYMERRDKFSGTALLFYGEDVLSGIREAAEGLREILHEKISHDAWDHIRFHRSEHLAMLLGSGVWLNEKQICALWEETGKYQEVYLAYKTGRDMKVTDMANTLEYAMLGRFFPGALHIMEADRPADRGGEMNLEVLDRAIENTREENLSFRSFIHNCGFYQLYNKQLSKNAQNIRNPDSLFGIIKVTKQKPTKQKKRGLLMLNSTTNTYTLKRKILSFSNKISRHLSKPERKFTADITYGLLASGSCLLTDVVDQLHESSKKINIVDRLSRHLEKGTPGKAVASYLHTIKKWVPDEPVIHFDDSDVVKPDGYKFEALGIVRDGSESTSTKNVYKKGYHVTEACVLTSSNHPVSIFSRIHSSSERDYKSANTITFQAMEQGAALFKKATFAMDRGYDDNKMFLKMDELGQDYVIRLKSNRKLLYHNKWTMAIELRNRRKGKVKTNVFYKGKDHEAYLSHVKVQITASRKDIYLVLVYGITEHPMMLATNKEIKSKEDVIRVARTYFSRWKIEEYFRCKKQMFQFENFRVRKLVSINALNFYITLCMAFLAIISMESETNALKVSIIKSANPIKEKVFFCYYRLAKGISGILSYAKEGVRLWFRTKRPAYRQLCLKLVA</sequence>
<dbReference type="InterPro" id="IPR011006">
    <property type="entry name" value="CheY-like_superfamily"/>
</dbReference>
<dbReference type="InterPro" id="IPR001789">
    <property type="entry name" value="Sig_transdc_resp-reg_receiver"/>
</dbReference>
<reference evidence="8 9" key="1">
    <citation type="submission" date="2019-01" db="EMBL/GenBank/DDBJ databases">
        <title>PMF-metabolizing Aryl O-demethylase.</title>
        <authorList>
            <person name="Kim M."/>
        </authorList>
    </citation>
    <scope>NUCLEOTIDE SEQUENCE [LARGE SCALE GENOMIC DNA]</scope>
    <source>
        <strain evidence="8 9">PMF1</strain>
    </source>
</reference>
<organism evidence="8 9">
    <name type="scientific">Blautia producta</name>
    <dbReference type="NCBI Taxonomy" id="33035"/>
    <lineage>
        <taxon>Bacteria</taxon>
        <taxon>Bacillati</taxon>
        <taxon>Bacillota</taxon>
        <taxon>Clostridia</taxon>
        <taxon>Lachnospirales</taxon>
        <taxon>Lachnospiraceae</taxon>
        <taxon>Blautia</taxon>
    </lineage>
</organism>
<protein>
    <recommendedName>
        <fullName evidence="1">Stage 0 sporulation protein A homolog</fullName>
    </recommendedName>
</protein>
<evidence type="ECO:0000256" key="1">
    <source>
        <dbReference type="ARBA" id="ARBA00018672"/>
    </source>
</evidence>
<dbReference type="SMART" id="SM00448">
    <property type="entry name" value="REC"/>
    <property type="match status" value="1"/>
</dbReference>
<dbReference type="InterPro" id="IPR051552">
    <property type="entry name" value="HptR"/>
</dbReference>
<dbReference type="EMBL" id="CP035945">
    <property type="protein sequence ID" value="QBE95809.1"/>
    <property type="molecule type" value="Genomic_DNA"/>
</dbReference>
<dbReference type="SUPFAM" id="SSF52172">
    <property type="entry name" value="CheY-like"/>
    <property type="match status" value="1"/>
</dbReference>
<accession>A0A4P6LUP3</accession>
<evidence type="ECO:0000313" key="9">
    <source>
        <dbReference type="Proteomes" id="UP000289794"/>
    </source>
</evidence>
<dbReference type="GO" id="GO:0003677">
    <property type="term" value="F:DNA binding"/>
    <property type="evidence" value="ECO:0007669"/>
    <property type="project" value="UniProtKB-KW"/>
</dbReference>
<evidence type="ECO:0000256" key="2">
    <source>
        <dbReference type="ARBA" id="ARBA00022490"/>
    </source>
</evidence>
<evidence type="ECO:0000256" key="3">
    <source>
        <dbReference type="ARBA" id="ARBA00023125"/>
    </source>
</evidence>
<dbReference type="Pfam" id="PF00072">
    <property type="entry name" value="Response_reg"/>
    <property type="match status" value="1"/>
</dbReference>
<dbReference type="PANTHER" id="PTHR42713:SF3">
    <property type="entry name" value="TRANSCRIPTIONAL REGULATORY PROTEIN HPTR"/>
    <property type="match status" value="1"/>
</dbReference>
<keyword evidence="6" id="KW-0812">Transmembrane</keyword>
<dbReference type="RefSeq" id="WP_165392390.1">
    <property type="nucleotide sequence ID" value="NZ_CP035945.1"/>
</dbReference>
<evidence type="ECO:0000256" key="5">
    <source>
        <dbReference type="PROSITE-ProRule" id="PRU00169"/>
    </source>
</evidence>
<dbReference type="GO" id="GO:0004803">
    <property type="term" value="F:transposase activity"/>
    <property type="evidence" value="ECO:0007669"/>
    <property type="project" value="InterPro"/>
</dbReference>
<evidence type="ECO:0000256" key="4">
    <source>
        <dbReference type="ARBA" id="ARBA00024867"/>
    </source>
</evidence>
<dbReference type="Proteomes" id="UP000289794">
    <property type="component" value="Chromosome"/>
</dbReference>
<feature type="transmembrane region" description="Helical" evidence="6">
    <location>
        <begin position="675"/>
        <end position="695"/>
    </location>
</feature>
<dbReference type="GO" id="GO:0006313">
    <property type="term" value="P:DNA transposition"/>
    <property type="evidence" value="ECO:0007669"/>
    <property type="project" value="InterPro"/>
</dbReference>
<evidence type="ECO:0000313" key="8">
    <source>
        <dbReference type="EMBL" id="QBE95809.1"/>
    </source>
</evidence>
<keyword evidence="6" id="KW-0472">Membrane</keyword>
<keyword evidence="6" id="KW-1133">Transmembrane helix</keyword>
<dbReference type="GO" id="GO:0000160">
    <property type="term" value="P:phosphorelay signal transduction system"/>
    <property type="evidence" value="ECO:0007669"/>
    <property type="project" value="InterPro"/>
</dbReference>
<feature type="modified residue" description="4-aspartylphosphate" evidence="5">
    <location>
        <position position="55"/>
    </location>
</feature>